<name>A0A0U0ZQN7_9MYCO</name>
<reference evidence="1 2" key="1">
    <citation type="submission" date="2015-03" db="EMBL/GenBank/DDBJ databases">
        <authorList>
            <person name="Murphy D."/>
        </authorList>
    </citation>
    <scope>NUCLEOTIDE SEQUENCE [LARGE SCALE GENOMIC DNA]</scope>
    <source>
        <strain evidence="1 2">PAP088</strain>
    </source>
</reference>
<dbReference type="InterPro" id="IPR012441">
    <property type="entry name" value="DUF1643"/>
</dbReference>
<proteinExistence type="predicted"/>
<gene>
    <name evidence="1" type="ORF">ERS075579_03860</name>
</gene>
<protein>
    <submittedName>
        <fullName evidence="1">Uncharacterized protein conserved in bacteria</fullName>
    </submittedName>
</protein>
<dbReference type="RefSeq" id="WP_079462282.1">
    <property type="nucleotide sequence ID" value="NZ_CSWP01000009.1"/>
</dbReference>
<dbReference type="Proteomes" id="UP000045782">
    <property type="component" value="Unassembled WGS sequence"/>
</dbReference>
<organism evidence="1 2">
    <name type="scientific">Mycobacteroides abscessus</name>
    <dbReference type="NCBI Taxonomy" id="36809"/>
    <lineage>
        <taxon>Bacteria</taxon>
        <taxon>Bacillati</taxon>
        <taxon>Actinomycetota</taxon>
        <taxon>Actinomycetes</taxon>
        <taxon>Mycobacteriales</taxon>
        <taxon>Mycobacteriaceae</taxon>
        <taxon>Mycobacteroides</taxon>
    </lineage>
</organism>
<accession>A0A0U0ZQN7</accession>
<dbReference type="EMBL" id="CSWP01000009">
    <property type="protein sequence ID" value="CPV65717.1"/>
    <property type="molecule type" value="Genomic_DNA"/>
</dbReference>
<dbReference type="AlphaFoldDB" id="A0A0U0ZQN7"/>
<dbReference type="Pfam" id="PF07799">
    <property type="entry name" value="DUF1643"/>
    <property type="match status" value="1"/>
</dbReference>
<sequence length="362" mass="39440">MSAPGLFEPLYEPRAAEFSPCGRYRYSLTRRWAATGPVCVFTMLNPSTADAEIDDSTIRKCTGFARAIGCVALHVVNLYAYRSTDPERLWRADDPIGPDNESYLLKAAQLARDTGGRLIVAWGTNARLERVMQVVEHLAAIMPLECLRLTKHGAPEHPLFLPKSSRPQLWPLPQNPAPAPLPTVPEAIMAGVRAAGWPGTVLPKKSIGGYRVYPVVQIDQQAWMERTTSGHGPELSRSTLAIWEGWAPDLGPMPPRPALSIVGMVSDAPPKTALAALCTLSGTGSGLLVSTGRRGPTTQTLMECDLQEISVAWAPPAGEPRLMLQGRKGPVATARRIVLTRYDEEELFQWALTTGLDVTQTF</sequence>
<evidence type="ECO:0000313" key="1">
    <source>
        <dbReference type="EMBL" id="CPV65717.1"/>
    </source>
</evidence>
<evidence type="ECO:0000313" key="2">
    <source>
        <dbReference type="Proteomes" id="UP000045782"/>
    </source>
</evidence>